<dbReference type="EMBL" id="FLYE01000013">
    <property type="protein sequence ID" value="SCA56548.1"/>
    <property type="molecule type" value="Genomic_DNA"/>
</dbReference>
<name>A0A1C3RH18_9PROT</name>
<protein>
    <submittedName>
        <fullName evidence="1">Uncharacterized protein</fullName>
    </submittedName>
</protein>
<keyword evidence="2" id="KW-1185">Reference proteome</keyword>
<proteinExistence type="predicted"/>
<gene>
    <name evidence="1" type="ORF">MTBPR1_200028</name>
</gene>
<accession>A0A1C3RH18</accession>
<organism evidence="1 2">
    <name type="scientific">Candidatus Terasakiella magnetica</name>
    <dbReference type="NCBI Taxonomy" id="1867952"/>
    <lineage>
        <taxon>Bacteria</taxon>
        <taxon>Pseudomonadati</taxon>
        <taxon>Pseudomonadota</taxon>
        <taxon>Alphaproteobacteria</taxon>
        <taxon>Rhodospirillales</taxon>
        <taxon>Terasakiellaceae</taxon>
        <taxon>Terasakiella</taxon>
    </lineage>
</organism>
<evidence type="ECO:0000313" key="2">
    <source>
        <dbReference type="Proteomes" id="UP000231658"/>
    </source>
</evidence>
<dbReference type="PROSITE" id="PS51257">
    <property type="entry name" value="PROKAR_LIPOPROTEIN"/>
    <property type="match status" value="1"/>
</dbReference>
<evidence type="ECO:0000313" key="1">
    <source>
        <dbReference type="EMBL" id="SCA56548.1"/>
    </source>
</evidence>
<dbReference type="Proteomes" id="UP000231658">
    <property type="component" value="Unassembled WGS sequence"/>
</dbReference>
<sequence length="70" mass="7935">MQSQPRLVTFNPLGASCAFGRGFIFMLKTIRNLLEGLFVFDQTLAVFVSEIKEPILSKVFGTRQAFFFGR</sequence>
<dbReference type="AlphaFoldDB" id="A0A1C3RH18"/>
<reference evidence="1 2" key="1">
    <citation type="submission" date="2016-07" db="EMBL/GenBank/DDBJ databases">
        <authorList>
            <person name="Lefevre C.T."/>
        </authorList>
    </citation>
    <scope>NUCLEOTIDE SEQUENCE [LARGE SCALE GENOMIC DNA]</scope>
    <source>
        <strain evidence="1">PR1</strain>
    </source>
</reference>